<reference evidence="4" key="1">
    <citation type="journal article" date="2023" name="Insect Mol. Biol.">
        <title>Genome sequencing provides insights into the evolution of gene families encoding plant cell wall-degrading enzymes in longhorned beetles.</title>
        <authorList>
            <person name="Shin N.R."/>
            <person name="Okamura Y."/>
            <person name="Kirsch R."/>
            <person name="Pauchet Y."/>
        </authorList>
    </citation>
    <scope>NUCLEOTIDE SEQUENCE</scope>
    <source>
        <strain evidence="4">MMC_N1</strain>
    </source>
</reference>
<sequence length="145" mass="16160">MSKSGRERVESSVAKKNSKGLDNFTKESRSRDKMKTVLMNSEFCSCSFVIRKDVSFVIPVENKENQFVIATGNEVSLIRWDGKSEKVSILETLFVDPNNTFNDGKCDPSGRLWTGTIAKGLLEGTGSPTGNLYSFQNKKISFAFE</sequence>
<protein>
    <recommendedName>
        <fullName evidence="3">SMP-30/Gluconolactonase/LRE-like region domain-containing protein</fullName>
    </recommendedName>
</protein>
<proteinExistence type="inferred from homology"/>
<dbReference type="InterPro" id="IPR013658">
    <property type="entry name" value="SGL"/>
</dbReference>
<keyword evidence="5" id="KW-1185">Reference proteome</keyword>
<feature type="domain" description="SMP-30/Gluconolactonase/LRE-like region" evidence="3">
    <location>
        <begin position="47"/>
        <end position="138"/>
    </location>
</feature>
<feature type="region of interest" description="Disordered" evidence="2">
    <location>
        <begin position="1"/>
        <end position="26"/>
    </location>
</feature>
<name>A0ABQ9J5K3_9CUCU</name>
<dbReference type="EMBL" id="JAPWTJ010001181">
    <property type="protein sequence ID" value="KAJ8973401.1"/>
    <property type="molecule type" value="Genomic_DNA"/>
</dbReference>
<feature type="compositionally biased region" description="Basic and acidic residues" evidence="2">
    <location>
        <begin position="1"/>
        <end position="10"/>
    </location>
</feature>
<dbReference type="PANTHER" id="PTHR10907">
    <property type="entry name" value="REGUCALCIN"/>
    <property type="match status" value="1"/>
</dbReference>
<dbReference type="Gene3D" id="2.120.10.30">
    <property type="entry name" value="TolB, C-terminal domain"/>
    <property type="match status" value="1"/>
</dbReference>
<dbReference type="SUPFAM" id="SSF63829">
    <property type="entry name" value="Calcium-dependent phosphotriesterase"/>
    <property type="match status" value="1"/>
</dbReference>
<comment type="caution">
    <text evidence="4">The sequence shown here is derived from an EMBL/GenBank/DDBJ whole genome shotgun (WGS) entry which is preliminary data.</text>
</comment>
<evidence type="ECO:0000313" key="5">
    <source>
        <dbReference type="Proteomes" id="UP001162164"/>
    </source>
</evidence>
<accession>A0ABQ9J5K3</accession>
<evidence type="ECO:0000256" key="1">
    <source>
        <dbReference type="ARBA" id="ARBA00008853"/>
    </source>
</evidence>
<dbReference type="InterPro" id="IPR011042">
    <property type="entry name" value="6-blade_b-propeller_TolB-like"/>
</dbReference>
<dbReference type="PANTHER" id="PTHR10907:SF66">
    <property type="entry name" value="MIP34848P1-RELATED"/>
    <property type="match status" value="1"/>
</dbReference>
<evidence type="ECO:0000313" key="4">
    <source>
        <dbReference type="EMBL" id="KAJ8973401.1"/>
    </source>
</evidence>
<comment type="similarity">
    <text evidence="1">Belongs to the SMP-30/CGR1 family.</text>
</comment>
<dbReference type="Pfam" id="PF08450">
    <property type="entry name" value="SGL"/>
    <property type="match status" value="1"/>
</dbReference>
<organism evidence="4 5">
    <name type="scientific">Molorchus minor</name>
    <dbReference type="NCBI Taxonomy" id="1323400"/>
    <lineage>
        <taxon>Eukaryota</taxon>
        <taxon>Metazoa</taxon>
        <taxon>Ecdysozoa</taxon>
        <taxon>Arthropoda</taxon>
        <taxon>Hexapoda</taxon>
        <taxon>Insecta</taxon>
        <taxon>Pterygota</taxon>
        <taxon>Neoptera</taxon>
        <taxon>Endopterygota</taxon>
        <taxon>Coleoptera</taxon>
        <taxon>Polyphaga</taxon>
        <taxon>Cucujiformia</taxon>
        <taxon>Chrysomeloidea</taxon>
        <taxon>Cerambycidae</taxon>
        <taxon>Lamiinae</taxon>
        <taxon>Monochamini</taxon>
        <taxon>Molorchus</taxon>
    </lineage>
</organism>
<evidence type="ECO:0000259" key="3">
    <source>
        <dbReference type="Pfam" id="PF08450"/>
    </source>
</evidence>
<gene>
    <name evidence="4" type="ORF">NQ317_006467</name>
</gene>
<dbReference type="Proteomes" id="UP001162164">
    <property type="component" value="Unassembled WGS sequence"/>
</dbReference>
<evidence type="ECO:0000256" key="2">
    <source>
        <dbReference type="SAM" id="MobiDB-lite"/>
    </source>
</evidence>